<dbReference type="Gene3D" id="2.60.120.430">
    <property type="entry name" value="Galactose-binding lectin"/>
    <property type="match status" value="1"/>
</dbReference>
<comment type="similarity">
    <text evidence="2">Belongs to the malectin family.</text>
</comment>
<dbReference type="InterPro" id="IPR013783">
    <property type="entry name" value="Ig-like_fold"/>
</dbReference>
<evidence type="ECO:0000313" key="11">
    <source>
        <dbReference type="EMBL" id="GJM63993.1"/>
    </source>
</evidence>
<evidence type="ECO:0000256" key="2">
    <source>
        <dbReference type="ARBA" id="ARBA00009141"/>
    </source>
</evidence>
<dbReference type="Pfam" id="PF05345">
    <property type="entry name" value="He_PIG"/>
    <property type="match status" value="1"/>
</dbReference>
<keyword evidence="9" id="KW-0119">Carbohydrate metabolism</keyword>
<keyword evidence="4" id="KW-0732">Signal</keyword>
<evidence type="ECO:0000256" key="9">
    <source>
        <dbReference type="ARBA" id="ARBA00023277"/>
    </source>
</evidence>
<keyword evidence="6" id="KW-1133">Transmembrane helix</keyword>
<gene>
    <name evidence="11" type="ORF">PEDI_45450</name>
</gene>
<name>A0AAN4W3J5_9BACT</name>
<keyword evidence="5" id="KW-0256">Endoplasmic reticulum</keyword>
<evidence type="ECO:0000256" key="8">
    <source>
        <dbReference type="ARBA" id="ARBA00023180"/>
    </source>
</evidence>
<evidence type="ECO:0000256" key="1">
    <source>
        <dbReference type="ARBA" id="ARBA00004115"/>
    </source>
</evidence>
<keyword evidence="3" id="KW-0812">Transmembrane</keyword>
<feature type="domain" description="Malectin" evidence="10">
    <location>
        <begin position="165"/>
        <end position="316"/>
    </location>
</feature>
<evidence type="ECO:0000259" key="10">
    <source>
        <dbReference type="Pfam" id="PF11721"/>
    </source>
</evidence>
<dbReference type="PANTHER" id="PTHR13460">
    <property type="match status" value="1"/>
</dbReference>
<dbReference type="Pfam" id="PF11721">
    <property type="entry name" value="Malectin"/>
    <property type="match status" value="1"/>
</dbReference>
<evidence type="ECO:0000256" key="5">
    <source>
        <dbReference type="ARBA" id="ARBA00022824"/>
    </source>
</evidence>
<dbReference type="InterPro" id="IPR008979">
    <property type="entry name" value="Galactose-bd-like_sf"/>
</dbReference>
<accession>A0AAN4W3J5</accession>
<dbReference type="PANTHER" id="PTHR13460:SF0">
    <property type="entry name" value="MALECTIN"/>
    <property type="match status" value="1"/>
</dbReference>
<comment type="caution">
    <text evidence="11">The sequence shown here is derived from an EMBL/GenBank/DDBJ whole genome shotgun (WGS) entry which is preliminary data.</text>
</comment>
<evidence type="ECO:0000256" key="4">
    <source>
        <dbReference type="ARBA" id="ARBA00022729"/>
    </source>
</evidence>
<evidence type="ECO:0000256" key="7">
    <source>
        <dbReference type="ARBA" id="ARBA00023136"/>
    </source>
</evidence>
<evidence type="ECO:0000313" key="12">
    <source>
        <dbReference type="Proteomes" id="UP001310022"/>
    </source>
</evidence>
<sequence length="323" mass="36193">MRNPNLITINIVVRVRRIFLFQKHIIMKFDKLLPLAIIGGMLFASCGSDSSDDPNPSPTPAPVQLEIVDPTQQILQVRAGDPFSLDLNLSDANDGVEWSVDVLPVGLSMDRATGAISGNFGNLPQRRYSVLSKVTAMMAGDSSTMDEAFINWHLLDVEQGIPFINVNAGGDSEFTNNFDEIFSPDNNFSDGIVHVWFPDQAIDNTSMRELFVTERYGEDFFYEFAVEDGNYIVELLFSENAWNGGAQRRFDIDINEVNVEKEFDIWKVANALNTRADGTGKFFAINREYPVTVTEGLINIHFYLGEKGKDYPKVSALSIRKIE</sequence>
<dbReference type="InterPro" id="IPR021720">
    <property type="entry name" value="Malectin_dom"/>
</dbReference>
<dbReference type="GO" id="GO:0030246">
    <property type="term" value="F:carbohydrate binding"/>
    <property type="evidence" value="ECO:0007669"/>
    <property type="project" value="InterPro"/>
</dbReference>
<dbReference type="EMBL" id="BQKE01000003">
    <property type="protein sequence ID" value="GJM63993.1"/>
    <property type="molecule type" value="Genomic_DNA"/>
</dbReference>
<protein>
    <recommendedName>
        <fullName evidence="10">Malectin domain-containing protein</fullName>
    </recommendedName>
</protein>
<dbReference type="SUPFAM" id="SSF49785">
    <property type="entry name" value="Galactose-binding domain-like"/>
    <property type="match status" value="1"/>
</dbReference>
<dbReference type="AlphaFoldDB" id="A0AAN4W3J5"/>
<dbReference type="Gene3D" id="2.60.40.10">
    <property type="entry name" value="Immunoglobulins"/>
    <property type="match status" value="1"/>
</dbReference>
<keyword evidence="12" id="KW-1185">Reference proteome</keyword>
<comment type="subcellular location">
    <subcellularLocation>
        <location evidence="1">Endoplasmic reticulum membrane</location>
        <topology evidence="1">Single-pass type I membrane protein</topology>
    </subcellularLocation>
</comment>
<evidence type="ECO:0000256" key="3">
    <source>
        <dbReference type="ARBA" id="ARBA00022692"/>
    </source>
</evidence>
<dbReference type="GO" id="GO:0016020">
    <property type="term" value="C:membrane"/>
    <property type="evidence" value="ECO:0007669"/>
    <property type="project" value="TreeGrafter"/>
</dbReference>
<keyword evidence="7" id="KW-0472">Membrane</keyword>
<keyword evidence="8" id="KW-0325">Glycoprotein</keyword>
<dbReference type="InterPro" id="IPR039155">
    <property type="entry name" value="MLEC"/>
</dbReference>
<dbReference type="Proteomes" id="UP001310022">
    <property type="component" value="Unassembled WGS sequence"/>
</dbReference>
<reference evidence="11 12" key="1">
    <citation type="submission" date="2021-12" db="EMBL/GenBank/DDBJ databases">
        <title>Genome sequencing of bacteria with rrn-lacking chromosome and rrn-plasmid.</title>
        <authorList>
            <person name="Anda M."/>
            <person name="Iwasaki W."/>
        </authorList>
    </citation>
    <scope>NUCLEOTIDE SEQUENCE [LARGE SCALE GENOMIC DNA]</scope>
    <source>
        <strain evidence="11 12">NBRC 15940</strain>
    </source>
</reference>
<evidence type="ECO:0000256" key="6">
    <source>
        <dbReference type="ARBA" id="ARBA00022989"/>
    </source>
</evidence>
<organism evidence="11 12">
    <name type="scientific">Persicobacter diffluens</name>
    <dbReference type="NCBI Taxonomy" id="981"/>
    <lineage>
        <taxon>Bacteria</taxon>
        <taxon>Pseudomonadati</taxon>
        <taxon>Bacteroidota</taxon>
        <taxon>Cytophagia</taxon>
        <taxon>Cytophagales</taxon>
        <taxon>Persicobacteraceae</taxon>
        <taxon>Persicobacter</taxon>
    </lineage>
</organism>
<proteinExistence type="inferred from homology"/>